<evidence type="ECO:0000313" key="3">
    <source>
        <dbReference type="EMBL" id="RAL01126.1"/>
    </source>
</evidence>
<evidence type="ECO:0000313" key="4">
    <source>
        <dbReference type="Proteomes" id="UP000249402"/>
    </source>
</evidence>
<dbReference type="Proteomes" id="UP000249402">
    <property type="component" value="Unassembled WGS sequence"/>
</dbReference>
<evidence type="ECO:0000256" key="2">
    <source>
        <dbReference type="SAM" id="MobiDB-lite"/>
    </source>
</evidence>
<feature type="compositionally biased region" description="Low complexity" evidence="2">
    <location>
        <begin position="129"/>
        <end position="138"/>
    </location>
</feature>
<accession>A0A395GZY7</accession>
<dbReference type="AlphaFoldDB" id="A0A395GZY7"/>
<reference evidence="3 4" key="1">
    <citation type="submission" date="2018-02" db="EMBL/GenBank/DDBJ databases">
        <title>The genomes of Aspergillus section Nigri reveals drivers in fungal speciation.</title>
        <authorList>
            <consortium name="DOE Joint Genome Institute"/>
            <person name="Vesth T.C."/>
            <person name="Nybo J."/>
            <person name="Theobald S."/>
            <person name="Brandl J."/>
            <person name="Frisvad J.C."/>
            <person name="Nielsen K.F."/>
            <person name="Lyhne E.K."/>
            <person name="Kogle M.E."/>
            <person name="Kuo A."/>
            <person name="Riley R."/>
            <person name="Clum A."/>
            <person name="Nolan M."/>
            <person name="Lipzen A."/>
            <person name="Salamov A."/>
            <person name="Henrissat B."/>
            <person name="Wiebenga A."/>
            <person name="De vries R.P."/>
            <person name="Grigoriev I.V."/>
            <person name="Mortensen U.H."/>
            <person name="Andersen M.R."/>
            <person name="Baker S.E."/>
        </authorList>
    </citation>
    <scope>NUCLEOTIDE SEQUENCE [LARGE SCALE GENOMIC DNA]</scope>
    <source>
        <strain evidence="3 4">CBS 121593</strain>
    </source>
</reference>
<dbReference type="RefSeq" id="XP_025575453.1">
    <property type="nucleotide sequence ID" value="XM_025724729.1"/>
</dbReference>
<dbReference type="EMBL" id="KZ824437">
    <property type="protein sequence ID" value="RAL01126.1"/>
    <property type="molecule type" value="Genomic_DNA"/>
</dbReference>
<organism evidence="3 4">
    <name type="scientific">Aspergillus ibericus CBS 121593</name>
    <dbReference type="NCBI Taxonomy" id="1448316"/>
    <lineage>
        <taxon>Eukaryota</taxon>
        <taxon>Fungi</taxon>
        <taxon>Dikarya</taxon>
        <taxon>Ascomycota</taxon>
        <taxon>Pezizomycotina</taxon>
        <taxon>Eurotiomycetes</taxon>
        <taxon>Eurotiomycetidae</taxon>
        <taxon>Eurotiales</taxon>
        <taxon>Aspergillaceae</taxon>
        <taxon>Aspergillus</taxon>
        <taxon>Aspergillus subgen. Circumdati</taxon>
    </lineage>
</organism>
<feature type="coiled-coil region" evidence="1">
    <location>
        <begin position="276"/>
        <end position="338"/>
    </location>
</feature>
<sequence length="366" mass="41260">MPLARPRRHRRGLKTGGRWTEDERQHLWRLRSEHLSLSWAKFRQQFFAHRSLNALQKAYSIMSVERKRSDIVNAQTPKIQGRVVKRPLPDQREQKPRLAKQAKITKDIPFEGGLVEETDDSGSTNDEASGSGSDSDSDSGSKSEEETVQGPKANSQNSTKESDTSPGKEVAGSETRPEEVTIIQDTSKHDSSSTDTSTPKLPTGPIDKEKPSSKSTPEEKTNVVASHNNPTKDSNQDPLSLPPYMQMMESTLLQYKMTMWKNRDQERITGALQEEVNTLKKLNTGKEDKIARLQDEVRKHLQTIRSLVQAENRYKDEIDRQKSANQLLSSQNAVLEQKLVIARSDRKCETCERVSELISPSLSRAG</sequence>
<feature type="compositionally biased region" description="Polar residues" evidence="2">
    <location>
        <begin position="223"/>
        <end position="238"/>
    </location>
</feature>
<dbReference type="VEuPathDB" id="FungiDB:BO80DRAFT_70514"/>
<feature type="compositionally biased region" description="Basic and acidic residues" evidence="2">
    <location>
        <begin position="206"/>
        <end position="221"/>
    </location>
</feature>
<proteinExistence type="predicted"/>
<name>A0A395GZY7_9EURO</name>
<dbReference type="OrthoDB" id="4508198at2759"/>
<feature type="compositionally biased region" description="Basic and acidic residues" evidence="2">
    <location>
        <begin position="87"/>
        <end position="96"/>
    </location>
</feature>
<keyword evidence="1" id="KW-0175">Coiled coil</keyword>
<protein>
    <submittedName>
        <fullName evidence="3">Uncharacterized protein</fullName>
    </submittedName>
</protein>
<keyword evidence="4" id="KW-1185">Reference proteome</keyword>
<gene>
    <name evidence="3" type="ORF">BO80DRAFT_70514</name>
</gene>
<evidence type="ECO:0000256" key="1">
    <source>
        <dbReference type="SAM" id="Coils"/>
    </source>
</evidence>
<dbReference type="GeneID" id="37229594"/>
<feature type="region of interest" description="Disordered" evidence="2">
    <location>
        <begin position="78"/>
        <end position="241"/>
    </location>
</feature>